<protein>
    <submittedName>
        <fullName evidence="1">Uncharacterized protein</fullName>
    </submittedName>
</protein>
<gene>
    <name evidence="1" type="ORF">MRB53_030447</name>
</gene>
<comment type="caution">
    <text evidence="1">The sequence shown here is derived from an EMBL/GenBank/DDBJ whole genome shotgun (WGS) entry which is preliminary data.</text>
</comment>
<reference evidence="1 2" key="1">
    <citation type="journal article" date="2022" name="Hortic Res">
        <title>A haplotype resolved chromosomal level avocado genome allows analysis of novel avocado genes.</title>
        <authorList>
            <person name="Nath O."/>
            <person name="Fletcher S.J."/>
            <person name="Hayward A."/>
            <person name="Shaw L.M."/>
            <person name="Masouleh A.K."/>
            <person name="Furtado A."/>
            <person name="Henry R.J."/>
            <person name="Mitter N."/>
        </authorList>
    </citation>
    <scope>NUCLEOTIDE SEQUENCE [LARGE SCALE GENOMIC DNA]</scope>
    <source>
        <strain evidence="2">cv. Hass</strain>
    </source>
</reference>
<evidence type="ECO:0000313" key="2">
    <source>
        <dbReference type="Proteomes" id="UP001234297"/>
    </source>
</evidence>
<accession>A0ACC2KLL5</accession>
<proteinExistence type="predicted"/>
<evidence type="ECO:0000313" key="1">
    <source>
        <dbReference type="EMBL" id="KAJ8621918.1"/>
    </source>
</evidence>
<dbReference type="Proteomes" id="UP001234297">
    <property type="component" value="Chromosome 10"/>
</dbReference>
<keyword evidence="2" id="KW-1185">Reference proteome</keyword>
<sequence>MERVPSTTFPAAAAVEHAPAAGHGTAATVAGLLGQLDVLADQQLELGLSEMSGRGRKSTDHASGSNSDVSDNHFTAMLQAFIDSQKTQVEQQANVSEDNTEFR</sequence>
<dbReference type="EMBL" id="CM056818">
    <property type="protein sequence ID" value="KAJ8621918.1"/>
    <property type="molecule type" value="Genomic_DNA"/>
</dbReference>
<name>A0ACC2KLL5_PERAE</name>
<organism evidence="1 2">
    <name type="scientific">Persea americana</name>
    <name type="common">Avocado</name>
    <dbReference type="NCBI Taxonomy" id="3435"/>
    <lineage>
        <taxon>Eukaryota</taxon>
        <taxon>Viridiplantae</taxon>
        <taxon>Streptophyta</taxon>
        <taxon>Embryophyta</taxon>
        <taxon>Tracheophyta</taxon>
        <taxon>Spermatophyta</taxon>
        <taxon>Magnoliopsida</taxon>
        <taxon>Magnoliidae</taxon>
        <taxon>Laurales</taxon>
        <taxon>Lauraceae</taxon>
        <taxon>Persea</taxon>
    </lineage>
</organism>